<dbReference type="InterPro" id="IPR003439">
    <property type="entry name" value="ABC_transporter-like_ATP-bd"/>
</dbReference>
<dbReference type="SMART" id="SM00382">
    <property type="entry name" value="AAA"/>
    <property type="match status" value="1"/>
</dbReference>
<evidence type="ECO:0000256" key="1">
    <source>
        <dbReference type="ARBA" id="ARBA00022448"/>
    </source>
</evidence>
<dbReference type="GO" id="GO:0005524">
    <property type="term" value="F:ATP binding"/>
    <property type="evidence" value="ECO:0007669"/>
    <property type="project" value="UniProtKB-KW"/>
</dbReference>
<evidence type="ECO:0000259" key="4">
    <source>
        <dbReference type="PROSITE" id="PS50893"/>
    </source>
</evidence>
<dbReference type="PROSITE" id="PS50893">
    <property type="entry name" value="ABC_TRANSPORTER_2"/>
    <property type="match status" value="1"/>
</dbReference>
<sequence length="220" mass="24967">MNTLIKIRNFSVKTKEKIILNNINLDIEKNKITVILGPSGGGKTTLLKSINRMLEEETSLSKEGDIFLEDENIFNMPIQKVRKEIGMVFQNPTPFPFSIYKNMIYASKYFGSSNLKTIAEDNLKKVSLYDEIEGNLKMNALKLSGGQKQRLCIARALTVNPKVILLDEPCSALDFKNVLNIEELLKSLKKDYTILVVTHNLDQAERIADKKIYIENGKLI</sequence>
<dbReference type="SUPFAM" id="SSF52540">
    <property type="entry name" value="P-loop containing nucleoside triphosphate hydrolases"/>
    <property type="match status" value="1"/>
</dbReference>
<dbReference type="PROSITE" id="PS00211">
    <property type="entry name" value="ABC_TRANSPORTER_1"/>
    <property type="match status" value="1"/>
</dbReference>
<keyword evidence="3 5" id="KW-0067">ATP-binding</keyword>
<dbReference type="PANTHER" id="PTHR43423:SF1">
    <property type="entry name" value="ABC TRANSPORTER I FAMILY MEMBER 17"/>
    <property type="match status" value="1"/>
</dbReference>
<dbReference type="InterPro" id="IPR003593">
    <property type="entry name" value="AAA+_ATPase"/>
</dbReference>
<proteinExistence type="predicted"/>
<gene>
    <name evidence="5" type="ORF">J2S18_001239</name>
</gene>
<dbReference type="Proteomes" id="UP001228504">
    <property type="component" value="Unassembled WGS sequence"/>
</dbReference>
<comment type="caution">
    <text evidence="5">The sequence shown here is derived from an EMBL/GenBank/DDBJ whole genome shotgun (WGS) entry which is preliminary data.</text>
</comment>
<feature type="domain" description="ABC transporter" evidence="4">
    <location>
        <begin position="5"/>
        <end position="220"/>
    </location>
</feature>
<accession>A0ABT9USN5</accession>
<name>A0ABT9USN5_9FIRM</name>
<evidence type="ECO:0000313" key="5">
    <source>
        <dbReference type="EMBL" id="MDQ0149309.1"/>
    </source>
</evidence>
<organism evidence="5 6">
    <name type="scientific">Eubacterium multiforme</name>
    <dbReference type="NCBI Taxonomy" id="83339"/>
    <lineage>
        <taxon>Bacteria</taxon>
        <taxon>Bacillati</taxon>
        <taxon>Bacillota</taxon>
        <taxon>Clostridia</taxon>
        <taxon>Eubacteriales</taxon>
        <taxon>Eubacteriaceae</taxon>
        <taxon>Eubacterium</taxon>
    </lineage>
</organism>
<dbReference type="InterPro" id="IPR017871">
    <property type="entry name" value="ABC_transporter-like_CS"/>
</dbReference>
<dbReference type="RefSeq" id="WP_307484571.1">
    <property type="nucleotide sequence ID" value="NZ_JAUSUF010000002.1"/>
</dbReference>
<dbReference type="PANTHER" id="PTHR43423">
    <property type="entry name" value="ABC TRANSPORTER I FAMILY MEMBER 17"/>
    <property type="match status" value="1"/>
</dbReference>
<evidence type="ECO:0000256" key="2">
    <source>
        <dbReference type="ARBA" id="ARBA00022741"/>
    </source>
</evidence>
<dbReference type="EMBL" id="JAUSUF010000002">
    <property type="protein sequence ID" value="MDQ0149309.1"/>
    <property type="molecule type" value="Genomic_DNA"/>
</dbReference>
<dbReference type="Gene3D" id="3.40.50.300">
    <property type="entry name" value="P-loop containing nucleotide triphosphate hydrolases"/>
    <property type="match status" value="1"/>
</dbReference>
<keyword evidence="2" id="KW-0547">Nucleotide-binding</keyword>
<keyword evidence="1" id="KW-0813">Transport</keyword>
<protein>
    <submittedName>
        <fullName evidence="5">Phosphate transport system ATP-binding protein</fullName>
    </submittedName>
</protein>
<reference evidence="5 6" key="1">
    <citation type="submission" date="2023-07" db="EMBL/GenBank/DDBJ databases">
        <title>Genomic Encyclopedia of Type Strains, Phase IV (KMG-IV): sequencing the most valuable type-strain genomes for metagenomic binning, comparative biology and taxonomic classification.</title>
        <authorList>
            <person name="Goeker M."/>
        </authorList>
    </citation>
    <scope>NUCLEOTIDE SEQUENCE [LARGE SCALE GENOMIC DNA]</scope>
    <source>
        <strain evidence="5 6">DSM 20694</strain>
    </source>
</reference>
<dbReference type="CDD" id="cd03260">
    <property type="entry name" value="ABC_PstB_phosphate_transporter"/>
    <property type="match status" value="1"/>
</dbReference>
<evidence type="ECO:0000256" key="3">
    <source>
        <dbReference type="ARBA" id="ARBA00022840"/>
    </source>
</evidence>
<dbReference type="InterPro" id="IPR027417">
    <property type="entry name" value="P-loop_NTPase"/>
</dbReference>
<dbReference type="InterPro" id="IPR005670">
    <property type="entry name" value="PstB-like"/>
</dbReference>
<dbReference type="Pfam" id="PF00005">
    <property type="entry name" value="ABC_tran"/>
    <property type="match status" value="1"/>
</dbReference>
<evidence type="ECO:0000313" key="6">
    <source>
        <dbReference type="Proteomes" id="UP001228504"/>
    </source>
</evidence>
<keyword evidence="6" id="KW-1185">Reference proteome</keyword>